<evidence type="ECO:0000313" key="3">
    <source>
        <dbReference type="EMBL" id="PIL30000.1"/>
    </source>
</evidence>
<gene>
    <name evidence="3" type="ORF">GSI_07911</name>
</gene>
<feature type="compositionally biased region" description="Gly residues" evidence="1">
    <location>
        <begin position="546"/>
        <end position="556"/>
    </location>
</feature>
<feature type="region of interest" description="Disordered" evidence="1">
    <location>
        <begin position="392"/>
        <end position="411"/>
    </location>
</feature>
<feature type="compositionally biased region" description="Pro residues" evidence="1">
    <location>
        <begin position="392"/>
        <end position="409"/>
    </location>
</feature>
<dbReference type="Gene3D" id="3.80.10.10">
    <property type="entry name" value="Ribonuclease Inhibitor"/>
    <property type="match status" value="1"/>
</dbReference>
<dbReference type="InterPro" id="IPR001810">
    <property type="entry name" value="F-box_dom"/>
</dbReference>
<dbReference type="InterPro" id="IPR032675">
    <property type="entry name" value="LRR_dom_sf"/>
</dbReference>
<feature type="region of interest" description="Disordered" evidence="1">
    <location>
        <begin position="432"/>
        <end position="455"/>
    </location>
</feature>
<accession>A0A2G8S893</accession>
<evidence type="ECO:0000313" key="4">
    <source>
        <dbReference type="Proteomes" id="UP000230002"/>
    </source>
</evidence>
<feature type="compositionally biased region" description="Low complexity" evidence="1">
    <location>
        <begin position="435"/>
        <end position="448"/>
    </location>
</feature>
<keyword evidence="4" id="KW-1185">Reference proteome</keyword>
<comment type="caution">
    <text evidence="3">The sequence shown here is derived from an EMBL/GenBank/DDBJ whole genome shotgun (WGS) entry which is preliminary data.</text>
</comment>
<dbReference type="EMBL" id="AYKW01000017">
    <property type="protein sequence ID" value="PIL30000.1"/>
    <property type="molecule type" value="Genomic_DNA"/>
</dbReference>
<organism evidence="3 4">
    <name type="scientific">Ganoderma sinense ZZ0214-1</name>
    <dbReference type="NCBI Taxonomy" id="1077348"/>
    <lineage>
        <taxon>Eukaryota</taxon>
        <taxon>Fungi</taxon>
        <taxon>Dikarya</taxon>
        <taxon>Basidiomycota</taxon>
        <taxon>Agaricomycotina</taxon>
        <taxon>Agaricomycetes</taxon>
        <taxon>Polyporales</taxon>
        <taxon>Polyporaceae</taxon>
        <taxon>Ganoderma</taxon>
    </lineage>
</organism>
<dbReference type="SUPFAM" id="SSF52047">
    <property type="entry name" value="RNI-like"/>
    <property type="match status" value="1"/>
</dbReference>
<dbReference type="Pfam" id="PF12937">
    <property type="entry name" value="F-box-like"/>
    <property type="match status" value="1"/>
</dbReference>
<evidence type="ECO:0000259" key="2">
    <source>
        <dbReference type="Pfam" id="PF12937"/>
    </source>
</evidence>
<dbReference type="AlphaFoldDB" id="A0A2G8S893"/>
<evidence type="ECO:0000256" key="1">
    <source>
        <dbReference type="SAM" id="MobiDB-lite"/>
    </source>
</evidence>
<name>A0A2G8S893_9APHY</name>
<feature type="compositionally biased region" description="Polar residues" evidence="1">
    <location>
        <begin position="606"/>
        <end position="618"/>
    </location>
</feature>
<feature type="region of interest" description="Disordered" evidence="1">
    <location>
        <begin position="597"/>
        <end position="625"/>
    </location>
</feature>
<dbReference type="OrthoDB" id="2746049at2759"/>
<sequence length="681" mass="72429">MLTAHRRFAPLTCAVVGHGKHTGCLLNHSSPHFNTVLSHYHSPITRLSNEELLLVFEAALDSVFATGNVTAFRHLQHPDILVTISHVCRRWRAIAISNSGLWKNISSCSLSVIERYLSRSGTRPLNVYERFPSPSRKDASAAIADALAEKAYRWKTLLWVDRSANNATNVARLLQSQNAYPALERLELSILRCVPVKAGADNASNTILFPALQHLSLTRVHPMVLPRSAMPSLLTLKLDGLARKLLFSRLLYHLSGAPALRTLILHDTLPTVDPHRLATMGVSPPTLFPNGTIRVSEGTRKVKLPALHSLSLRPAPPWALWLLFHYLELPALTKLDLHIYTDRHSQHWPWISPDGRPVEVTLPPSDDVLGPDHWAIPLPALRTLHITYYVSPPSPPSTSPQGPDAPPPATATLPQLRRLAFPGLTELQIALASDPRVPATSTSSSTPPRAGPPISPSVLPPLPAFDALLHAPDFRHLVRLALVGCVLPLTPLSDALRGRMPALEVLALRACRGAGPLVCALAPGECRGPGGCERSTGDKDGDGDGDGGAGGDGETGGAGSWIGMNVSVVIVSKCADVRAGCLRRVIEARVRASAVSVSASGSGSELKSTSTGNGTLPGSSEPGVPVAGGGLATGVGTRTRPQRITQMQVLECPGVTKGDAAALAGIPGAPAVYWRPPKLAG</sequence>
<dbReference type="Proteomes" id="UP000230002">
    <property type="component" value="Unassembled WGS sequence"/>
</dbReference>
<feature type="domain" description="F-box" evidence="2">
    <location>
        <begin position="72"/>
        <end position="105"/>
    </location>
</feature>
<proteinExistence type="predicted"/>
<reference evidence="3 4" key="1">
    <citation type="journal article" date="2015" name="Sci. Rep.">
        <title>Chromosome-level genome map provides insights into diverse defense mechanisms in the medicinal fungus Ganoderma sinense.</title>
        <authorList>
            <person name="Zhu Y."/>
            <person name="Xu J."/>
            <person name="Sun C."/>
            <person name="Zhou S."/>
            <person name="Xu H."/>
            <person name="Nelson D.R."/>
            <person name="Qian J."/>
            <person name="Song J."/>
            <person name="Luo H."/>
            <person name="Xiang L."/>
            <person name="Li Y."/>
            <person name="Xu Z."/>
            <person name="Ji A."/>
            <person name="Wang L."/>
            <person name="Lu S."/>
            <person name="Hayward A."/>
            <person name="Sun W."/>
            <person name="Li X."/>
            <person name="Schwartz D.C."/>
            <person name="Wang Y."/>
            <person name="Chen S."/>
        </authorList>
    </citation>
    <scope>NUCLEOTIDE SEQUENCE [LARGE SCALE GENOMIC DNA]</scope>
    <source>
        <strain evidence="3 4">ZZ0214-1</strain>
    </source>
</reference>
<feature type="region of interest" description="Disordered" evidence="1">
    <location>
        <begin position="529"/>
        <end position="556"/>
    </location>
</feature>
<protein>
    <recommendedName>
        <fullName evidence="2">F-box domain-containing protein</fullName>
    </recommendedName>
</protein>